<accession>A0ABW6BF94</accession>
<keyword evidence="2" id="KW-1185">Reference proteome</keyword>
<dbReference type="EMBL" id="JBHUPB010000004">
    <property type="protein sequence ID" value="MFD2966856.1"/>
    <property type="molecule type" value="Genomic_DNA"/>
</dbReference>
<gene>
    <name evidence="1" type="ORF">ACFS7Y_05635</name>
</gene>
<proteinExistence type="predicted"/>
<dbReference type="PROSITE" id="PS51257">
    <property type="entry name" value="PROKAR_LIPOPROTEIN"/>
    <property type="match status" value="1"/>
</dbReference>
<evidence type="ECO:0000313" key="1">
    <source>
        <dbReference type="EMBL" id="MFD2966856.1"/>
    </source>
</evidence>
<dbReference type="RefSeq" id="WP_320182555.1">
    <property type="nucleotide sequence ID" value="NZ_CP138332.1"/>
</dbReference>
<comment type="caution">
    <text evidence="1">The sequence shown here is derived from an EMBL/GenBank/DDBJ whole genome shotgun (WGS) entry which is preliminary data.</text>
</comment>
<dbReference type="Proteomes" id="UP001597525">
    <property type="component" value="Unassembled WGS sequence"/>
</dbReference>
<evidence type="ECO:0008006" key="3">
    <source>
        <dbReference type="Google" id="ProtNLM"/>
    </source>
</evidence>
<sequence length="574" mass="61538">MKKQLQKNLAKFAFITVLGGSILLLAGCSKGGGEEPQDGDMTEITVNLAGIEGEISEELLLSSSVNGKAKSKQVPQEDISAYTLPDFDAQVAQPADDDYAVNALQKGATVRHTSGGKRMVAVPLASRVRYRIVLYRANGMFHASQQGIVGTQLRINVARGETYRWYAYSYNDTLAVADLADYNNPVVPTSSTRDLITATGTQNISASGNTPLNIVMLHRTNRVAVEINTMGMFSTLTGVTVTLGGDYFTTGGNCNLLTGAVTGGTTATSPVYTVANLPNLPGTNAGDQKVAYYYTVSNNQIPTMRVTLSSLSVTPYGTSTARNFTSSAAFQFNVTAFTSAGRSKKARIDLIESPLTLGTARWARSNLFLNGNSTTGHNPYRFYSTNAYQIDRESYWPWRGLTPGGQAGTGDPCLRVYPLGAWRTPLPTEYQSILSTAHTFSTAAGRPIIYTASTGTVSPYPSNQLVFYANGFGNTIALINDVLNIGLDYNQQGTRAHLWADDQILNVVAGIGTFYYLGTNNPGGFLDPAAQNTQVVTALLNNINVPLLGINILSAGYRNVRCVRNPAVPTTTVP</sequence>
<evidence type="ECO:0000313" key="2">
    <source>
        <dbReference type="Proteomes" id="UP001597525"/>
    </source>
</evidence>
<protein>
    <recommendedName>
        <fullName evidence="3">Fibrobacter succinogenes major paralogous domain-containing protein</fullName>
    </recommendedName>
</protein>
<reference evidence="2" key="1">
    <citation type="journal article" date="2019" name="Int. J. Syst. Evol. Microbiol.">
        <title>The Global Catalogue of Microorganisms (GCM) 10K type strain sequencing project: providing services to taxonomists for standard genome sequencing and annotation.</title>
        <authorList>
            <consortium name="The Broad Institute Genomics Platform"/>
            <consortium name="The Broad Institute Genome Sequencing Center for Infectious Disease"/>
            <person name="Wu L."/>
            <person name="Ma J."/>
        </authorList>
    </citation>
    <scope>NUCLEOTIDE SEQUENCE [LARGE SCALE GENOMIC DNA]</scope>
    <source>
        <strain evidence="2">KCTC 22814</strain>
    </source>
</reference>
<organism evidence="1 2">
    <name type="scientific">Sphingobacterium bambusae</name>
    <dbReference type="NCBI Taxonomy" id="662858"/>
    <lineage>
        <taxon>Bacteria</taxon>
        <taxon>Pseudomonadati</taxon>
        <taxon>Bacteroidota</taxon>
        <taxon>Sphingobacteriia</taxon>
        <taxon>Sphingobacteriales</taxon>
        <taxon>Sphingobacteriaceae</taxon>
        <taxon>Sphingobacterium</taxon>
    </lineage>
</organism>
<name>A0ABW6BF94_9SPHI</name>